<dbReference type="GO" id="GO:0022625">
    <property type="term" value="C:cytosolic large ribosomal subunit"/>
    <property type="evidence" value="ECO:0007669"/>
    <property type="project" value="TreeGrafter"/>
</dbReference>
<evidence type="ECO:0000256" key="11">
    <source>
        <dbReference type="ARBA" id="ARBA00022980"/>
    </source>
</evidence>
<sequence length="84" mass="9562">MEHHCLESIRITCTHCRRCGSKAYHLQKSTCGKCGHPAEQKRKYKWSAKAKGHLKIVYRRFRHGFCEGTTPKPKLAAVTAFSSS</sequence>
<dbReference type="PANTHER" id="PTHR10768">
    <property type="entry name" value="60S RIBOSOMAL PROTEIN L37"/>
    <property type="match status" value="1"/>
</dbReference>
<dbReference type="GO" id="GO:0008270">
    <property type="term" value="F:zinc ion binding"/>
    <property type="evidence" value="ECO:0007669"/>
    <property type="project" value="UniProtKB-KW"/>
</dbReference>
<evidence type="ECO:0000256" key="6">
    <source>
        <dbReference type="ARBA" id="ARBA00022723"/>
    </source>
</evidence>
<dbReference type="InterPro" id="IPR011331">
    <property type="entry name" value="Ribosomal_eL37/eL43"/>
</dbReference>
<keyword evidence="8" id="KW-0863">Zinc-finger</keyword>
<evidence type="ECO:0000256" key="4">
    <source>
        <dbReference type="ARBA" id="ARBA00022490"/>
    </source>
</evidence>
<evidence type="ECO:0000256" key="16">
    <source>
        <dbReference type="ARBA" id="ARBA00035332"/>
    </source>
</evidence>
<dbReference type="Gene3D" id="2.20.25.30">
    <property type="match status" value="1"/>
</dbReference>
<comment type="similarity">
    <text evidence="2">Belongs to the eukaryotic ribosomal protein eL37 family.</text>
</comment>
<proteinExistence type="inferred from homology"/>
<evidence type="ECO:0000256" key="1">
    <source>
        <dbReference type="ARBA" id="ARBA00004496"/>
    </source>
</evidence>
<dbReference type="GO" id="GO:0006412">
    <property type="term" value="P:translation"/>
    <property type="evidence" value="ECO:0007669"/>
    <property type="project" value="InterPro"/>
</dbReference>
<evidence type="ECO:0000256" key="12">
    <source>
        <dbReference type="ARBA" id="ARBA00022990"/>
    </source>
</evidence>
<comment type="caution">
    <text evidence="17">The sequence shown here is derived from an EMBL/GenBank/DDBJ whole genome shotgun (WGS) entry which is preliminary data.</text>
</comment>
<dbReference type="GO" id="GO:0003735">
    <property type="term" value="F:structural constituent of ribosome"/>
    <property type="evidence" value="ECO:0007669"/>
    <property type="project" value="InterPro"/>
</dbReference>
<evidence type="ECO:0000256" key="7">
    <source>
        <dbReference type="ARBA" id="ARBA00022730"/>
    </source>
</evidence>
<dbReference type="EMBL" id="VCEB01000023">
    <property type="protein sequence ID" value="KAB0354256.1"/>
    <property type="molecule type" value="Genomic_DNA"/>
</dbReference>
<organism evidence="17 18">
    <name type="scientific">Muntiacus reevesi</name>
    <name type="common">Reeves' muntjac</name>
    <name type="synonym">Cervus reevesi</name>
    <dbReference type="NCBI Taxonomy" id="9886"/>
    <lineage>
        <taxon>Eukaryota</taxon>
        <taxon>Metazoa</taxon>
        <taxon>Chordata</taxon>
        <taxon>Craniata</taxon>
        <taxon>Vertebrata</taxon>
        <taxon>Euteleostomi</taxon>
        <taxon>Mammalia</taxon>
        <taxon>Eutheria</taxon>
        <taxon>Laurasiatheria</taxon>
        <taxon>Artiodactyla</taxon>
        <taxon>Ruminantia</taxon>
        <taxon>Pecora</taxon>
        <taxon>Cervidae</taxon>
        <taxon>Muntiacinae</taxon>
        <taxon>Muntiacus</taxon>
    </lineage>
</organism>
<evidence type="ECO:0000313" key="18">
    <source>
        <dbReference type="Proteomes" id="UP000326062"/>
    </source>
</evidence>
<dbReference type="GO" id="GO:0019843">
    <property type="term" value="F:rRNA binding"/>
    <property type="evidence" value="ECO:0007669"/>
    <property type="project" value="UniProtKB-KW"/>
</dbReference>
<name>A0A5N3VY20_MUNRE</name>
<dbReference type="InterPro" id="IPR011332">
    <property type="entry name" value="Ribosomal_zn-bd"/>
</dbReference>
<evidence type="ECO:0000256" key="5">
    <source>
        <dbReference type="ARBA" id="ARBA00022553"/>
    </source>
</evidence>
<accession>A0A5N3VY20</accession>
<gene>
    <name evidence="17" type="ORF">FD755_022794</name>
</gene>
<dbReference type="Pfam" id="PF01907">
    <property type="entry name" value="Ribosomal_L37e"/>
    <property type="match status" value="1"/>
</dbReference>
<keyword evidence="6" id="KW-0479">Metal-binding</keyword>
<keyword evidence="11" id="KW-0689">Ribosomal protein</keyword>
<protein>
    <recommendedName>
        <fullName evidence="15">Large ribosomal subunit protein eL37</fullName>
    </recommendedName>
    <alternativeName>
        <fullName evidence="16">60S ribosomal protein L37</fullName>
    </alternativeName>
</protein>
<evidence type="ECO:0000313" key="17">
    <source>
        <dbReference type="EMBL" id="KAB0354256.1"/>
    </source>
</evidence>
<evidence type="ECO:0000256" key="10">
    <source>
        <dbReference type="ARBA" id="ARBA00022884"/>
    </source>
</evidence>
<keyword evidence="5" id="KW-0597">Phosphoprotein</keyword>
<comment type="function">
    <text evidence="14">Component of the large ribosomal subunit. The ribosome is a large ribonucleoprotein complex responsible for the synthesis of proteins in the cell.</text>
</comment>
<keyword evidence="4" id="KW-0963">Cytoplasm</keyword>
<evidence type="ECO:0000256" key="2">
    <source>
        <dbReference type="ARBA" id="ARBA00009805"/>
    </source>
</evidence>
<keyword evidence="18" id="KW-1185">Reference proteome</keyword>
<dbReference type="PANTHER" id="PTHR10768:SF22">
    <property type="entry name" value="LARGE RIBOSOMAL SUBUNIT PROTEIN EL37"/>
    <property type="match status" value="1"/>
</dbReference>
<comment type="subunit">
    <text evidence="3">Component of the large ribosomal subunit.</text>
</comment>
<evidence type="ECO:0000256" key="9">
    <source>
        <dbReference type="ARBA" id="ARBA00022833"/>
    </source>
</evidence>
<dbReference type="InterPro" id="IPR001569">
    <property type="entry name" value="Ribosomal_eL37"/>
</dbReference>
<dbReference type="SUPFAM" id="SSF57829">
    <property type="entry name" value="Zn-binding ribosomal proteins"/>
    <property type="match status" value="1"/>
</dbReference>
<evidence type="ECO:0000256" key="13">
    <source>
        <dbReference type="ARBA" id="ARBA00023274"/>
    </source>
</evidence>
<keyword evidence="9" id="KW-0862">Zinc</keyword>
<keyword evidence="13" id="KW-0687">Ribonucleoprotein</keyword>
<keyword evidence="7" id="KW-0699">rRNA-binding</keyword>
<reference evidence="17 18" key="1">
    <citation type="submission" date="2019-06" db="EMBL/GenBank/DDBJ databases">
        <title>Discovery of a novel chromosome fission-fusion reversal in muntjac.</title>
        <authorList>
            <person name="Mudd A.B."/>
            <person name="Bredeson J.V."/>
            <person name="Baum R."/>
            <person name="Hockemeyer D."/>
            <person name="Rokhsar D.S."/>
        </authorList>
    </citation>
    <scope>NUCLEOTIDE SEQUENCE [LARGE SCALE GENOMIC DNA]</scope>
    <source>
        <strain evidence="17">UCam_UCB_Mr</strain>
        <tissue evidence="17">Fibroblast cell line</tissue>
    </source>
</reference>
<dbReference type="AlphaFoldDB" id="A0A5N3VY20"/>
<evidence type="ECO:0000256" key="15">
    <source>
        <dbReference type="ARBA" id="ARBA00035225"/>
    </source>
</evidence>
<keyword evidence="10" id="KW-0694">RNA-binding</keyword>
<evidence type="ECO:0000256" key="8">
    <source>
        <dbReference type="ARBA" id="ARBA00022771"/>
    </source>
</evidence>
<comment type="subcellular location">
    <subcellularLocation>
        <location evidence="1">Cytoplasm</location>
    </subcellularLocation>
</comment>
<evidence type="ECO:0000256" key="3">
    <source>
        <dbReference type="ARBA" id="ARBA00011133"/>
    </source>
</evidence>
<keyword evidence="12" id="KW-0007">Acetylation</keyword>
<evidence type="ECO:0000256" key="14">
    <source>
        <dbReference type="ARBA" id="ARBA00034092"/>
    </source>
</evidence>
<dbReference type="Proteomes" id="UP000326062">
    <property type="component" value="Chromosome 21"/>
</dbReference>